<dbReference type="InterPro" id="IPR009711">
    <property type="entry name" value="UPF0473"/>
</dbReference>
<evidence type="ECO:0000256" key="1">
    <source>
        <dbReference type="ARBA" id="ARBA00008439"/>
    </source>
</evidence>
<organism evidence="3 4">
    <name type="scientific">Clostridium fermenticellae</name>
    <dbReference type="NCBI Taxonomy" id="2068654"/>
    <lineage>
        <taxon>Bacteria</taxon>
        <taxon>Bacillati</taxon>
        <taxon>Bacillota</taxon>
        <taxon>Clostridia</taxon>
        <taxon>Eubacteriales</taxon>
        <taxon>Clostridiaceae</taxon>
        <taxon>Clostridium</taxon>
    </lineage>
</organism>
<protein>
    <recommendedName>
        <fullName evidence="2">UPF0473 protein D4Z93_06190</fullName>
    </recommendedName>
</protein>
<evidence type="ECO:0000313" key="4">
    <source>
        <dbReference type="Proteomes" id="UP000266301"/>
    </source>
</evidence>
<dbReference type="PANTHER" id="PTHR40066">
    <property type="entry name" value="UPF0473 PROTEIN CBO2561/CLC_2432"/>
    <property type="match status" value="1"/>
</dbReference>
<gene>
    <name evidence="3" type="ORF">D4Z93_06190</name>
</gene>
<dbReference type="Pfam" id="PF06949">
    <property type="entry name" value="DUF1292"/>
    <property type="match status" value="1"/>
</dbReference>
<evidence type="ECO:0000256" key="2">
    <source>
        <dbReference type="HAMAP-Rule" id="MF_01448"/>
    </source>
</evidence>
<dbReference type="AlphaFoldDB" id="A0A386H331"/>
<dbReference type="KEGG" id="cfer:D4Z93_06190"/>
<dbReference type="EMBL" id="CP032416">
    <property type="protein sequence ID" value="AYD40127.1"/>
    <property type="molecule type" value="Genomic_DNA"/>
</dbReference>
<dbReference type="HAMAP" id="MF_01448">
    <property type="entry name" value="UPF0473"/>
    <property type="match status" value="1"/>
</dbReference>
<reference evidence="3 4" key="1">
    <citation type="journal article" date="2019" name="Int. J. Syst. Evol. Microbiol.">
        <title>Clostridium fermenticellae sp. nov., isolated from the mud in a fermentation cellar for the production of the Chinese liquor, baijiu.</title>
        <authorList>
            <person name="Xu P.X."/>
            <person name="Chai L.J."/>
            <person name="Qiu T."/>
            <person name="Zhang X.J."/>
            <person name="Lu Z.M."/>
            <person name="Xiao C."/>
            <person name="Wang S.T."/>
            <person name="Shen C.H."/>
            <person name="Shi J.S."/>
            <person name="Xu Z.H."/>
        </authorList>
    </citation>
    <scope>NUCLEOTIDE SEQUENCE [LARGE SCALE GENOMIC DNA]</scope>
    <source>
        <strain evidence="3 4">JN500901</strain>
    </source>
</reference>
<sequence>MENDAMTIMVNDEDGNEVEFRVITKLDIEDNEYVIVVPEDEKDYDEAVVLRIDKDSEGNDVLVTVDDDEFNMVQEAYYTLFDDE</sequence>
<dbReference type="RefSeq" id="WP_119971370.1">
    <property type="nucleotide sequence ID" value="NZ_CP032416.1"/>
</dbReference>
<dbReference type="OrthoDB" id="9811971at2"/>
<evidence type="ECO:0000313" key="3">
    <source>
        <dbReference type="EMBL" id="AYD40127.1"/>
    </source>
</evidence>
<dbReference type="Proteomes" id="UP000266301">
    <property type="component" value="Chromosome"/>
</dbReference>
<comment type="similarity">
    <text evidence="1 2">Belongs to the UPF0473 family.</text>
</comment>
<name>A0A386H331_9CLOT</name>
<accession>A0A386H331</accession>
<proteinExistence type="inferred from homology"/>
<dbReference type="PANTHER" id="PTHR40066:SF1">
    <property type="entry name" value="UPF0473 PROTEIN CBO2561_CLC_2432"/>
    <property type="match status" value="1"/>
</dbReference>
<keyword evidence="4" id="KW-1185">Reference proteome</keyword>